<dbReference type="AlphaFoldDB" id="A0A2H3B3A1"/>
<gene>
    <name evidence="2" type="ORF">ARMSODRAFT_1023340</name>
</gene>
<feature type="compositionally biased region" description="Basic residues" evidence="1">
    <location>
        <begin position="186"/>
        <end position="196"/>
    </location>
</feature>
<feature type="compositionally biased region" description="Acidic residues" evidence="1">
    <location>
        <begin position="486"/>
        <end position="496"/>
    </location>
</feature>
<reference evidence="3" key="1">
    <citation type="journal article" date="2017" name="Nat. Ecol. Evol.">
        <title>Genome expansion and lineage-specific genetic innovations in the forest pathogenic fungi Armillaria.</title>
        <authorList>
            <person name="Sipos G."/>
            <person name="Prasanna A.N."/>
            <person name="Walter M.C."/>
            <person name="O'Connor E."/>
            <person name="Balint B."/>
            <person name="Krizsan K."/>
            <person name="Kiss B."/>
            <person name="Hess J."/>
            <person name="Varga T."/>
            <person name="Slot J."/>
            <person name="Riley R."/>
            <person name="Boka B."/>
            <person name="Rigling D."/>
            <person name="Barry K."/>
            <person name="Lee J."/>
            <person name="Mihaltcheva S."/>
            <person name="LaButti K."/>
            <person name="Lipzen A."/>
            <person name="Waldron R."/>
            <person name="Moloney N.M."/>
            <person name="Sperisen C."/>
            <person name="Kredics L."/>
            <person name="Vagvoelgyi C."/>
            <person name="Patrignani A."/>
            <person name="Fitzpatrick D."/>
            <person name="Nagy I."/>
            <person name="Doyle S."/>
            <person name="Anderson J.B."/>
            <person name="Grigoriev I.V."/>
            <person name="Gueldener U."/>
            <person name="Muensterkoetter M."/>
            <person name="Nagy L.G."/>
        </authorList>
    </citation>
    <scope>NUCLEOTIDE SEQUENCE [LARGE SCALE GENOMIC DNA]</scope>
    <source>
        <strain evidence="3">28-4</strain>
    </source>
</reference>
<keyword evidence="3" id="KW-1185">Reference proteome</keyword>
<sequence length="518" mass="55763">MLSFTSARNQPCHRIHLQSLQTNALVSGTGAAVSATPILTNTAPPPPGNAELLEDELNLVESSLRSMRRRLKRDLSHRNMLPLPPVTGQGAFLGARPLSPIHEEAPVLTTPPPLLPVEEWLSIIVEQSPPPVDAPPSPPWAYHPMTGAPLHSRSLVIMSLAPDEPSPPAPAPSQAPSRHGTQGQAKGKKSKDKGKGKATAPAPASARSPLRSATAKAACIPDALTDAESAKAGPLVKKSRFSHEKAVTSKLSKPPVTIAADPAPQDSNRMFHGHPKQQFLAVELTQAQDPEVAGIPIDRHNSHPELENYHFEDLVTVPDEFFDPVCYGHKNGTYGACSSHYAFYAHAPDHYEKEGHHGGCSAHYTAHEMHKITSRLTTFARYNIPSLHRNIMQLHGINHELEHVDYLYRSRVRARDHVVHNIAETLDRFASAEGGNELIKALSGAYCEVRSFIIDDGLQRSVGQPLNLPQGPKYVPSDNNTSMWNEGEDDAGEDDGGQAAGPSGTQGGDDSGAAGSSK</sequence>
<feature type="region of interest" description="Disordered" evidence="1">
    <location>
        <begin position="464"/>
        <end position="518"/>
    </location>
</feature>
<feature type="compositionally biased region" description="Low complexity" evidence="1">
    <location>
        <begin position="197"/>
        <end position="213"/>
    </location>
</feature>
<dbReference type="STRING" id="1076256.A0A2H3B3A1"/>
<evidence type="ECO:0000313" key="3">
    <source>
        <dbReference type="Proteomes" id="UP000218334"/>
    </source>
</evidence>
<name>A0A2H3B3A1_9AGAR</name>
<feature type="compositionally biased region" description="Pro residues" evidence="1">
    <location>
        <begin position="164"/>
        <end position="173"/>
    </location>
</feature>
<dbReference type="Proteomes" id="UP000218334">
    <property type="component" value="Unassembled WGS sequence"/>
</dbReference>
<feature type="region of interest" description="Disordered" evidence="1">
    <location>
        <begin position="160"/>
        <end position="213"/>
    </location>
</feature>
<evidence type="ECO:0000256" key="1">
    <source>
        <dbReference type="SAM" id="MobiDB-lite"/>
    </source>
</evidence>
<protein>
    <submittedName>
        <fullName evidence="2">Uncharacterized protein</fullName>
    </submittedName>
</protein>
<organism evidence="2 3">
    <name type="scientific">Armillaria solidipes</name>
    <dbReference type="NCBI Taxonomy" id="1076256"/>
    <lineage>
        <taxon>Eukaryota</taxon>
        <taxon>Fungi</taxon>
        <taxon>Dikarya</taxon>
        <taxon>Basidiomycota</taxon>
        <taxon>Agaricomycotina</taxon>
        <taxon>Agaricomycetes</taxon>
        <taxon>Agaricomycetidae</taxon>
        <taxon>Agaricales</taxon>
        <taxon>Marasmiineae</taxon>
        <taxon>Physalacriaceae</taxon>
        <taxon>Armillaria</taxon>
    </lineage>
</organism>
<accession>A0A2H3B3A1</accession>
<dbReference type="EMBL" id="KZ293453">
    <property type="protein sequence ID" value="PBK64170.1"/>
    <property type="molecule type" value="Genomic_DNA"/>
</dbReference>
<proteinExistence type="predicted"/>
<evidence type="ECO:0000313" key="2">
    <source>
        <dbReference type="EMBL" id="PBK64170.1"/>
    </source>
</evidence>